<organism evidence="4 5">
    <name type="scientific">Lientehia hominis</name>
    <dbReference type="NCBI Taxonomy" id="2897778"/>
    <lineage>
        <taxon>Bacteria</taxon>
        <taxon>Bacillati</taxon>
        <taxon>Bacillota</taxon>
        <taxon>Clostridia</taxon>
        <taxon>Lachnospirales</taxon>
        <taxon>Lachnospiraceae</taxon>
        <taxon>Lientehia</taxon>
    </lineage>
</organism>
<dbReference type="Pfam" id="PF17147">
    <property type="entry name" value="PFOR_II"/>
    <property type="match status" value="1"/>
</dbReference>
<keyword evidence="1" id="KW-0560">Oxidoreductase</keyword>
<dbReference type="EMBL" id="JAJNOR010000003">
    <property type="protein sequence ID" value="MCD2492168.1"/>
    <property type="molecule type" value="Genomic_DNA"/>
</dbReference>
<feature type="domain" description="Pyruvate:ferredoxin oxidoreductase core" evidence="3">
    <location>
        <begin position="275"/>
        <end position="368"/>
    </location>
</feature>
<dbReference type="InterPro" id="IPR052368">
    <property type="entry name" value="2-oxoacid_oxidoreductase"/>
</dbReference>
<proteinExistence type="predicted"/>
<evidence type="ECO:0000256" key="1">
    <source>
        <dbReference type="ARBA" id="ARBA00023002"/>
    </source>
</evidence>
<dbReference type="CDD" id="cd07034">
    <property type="entry name" value="TPP_PYR_PFOR_IOR-alpha_like"/>
    <property type="match status" value="1"/>
</dbReference>
<dbReference type="Gene3D" id="3.40.50.970">
    <property type="match status" value="1"/>
</dbReference>
<reference evidence="4 5" key="1">
    <citation type="submission" date="2021-11" db="EMBL/GenBank/DDBJ databases">
        <title>Lacrimispora sp. nov. NSJ-141 isolated from human feces.</title>
        <authorList>
            <person name="Abdugheni R."/>
        </authorList>
    </citation>
    <scope>NUCLEOTIDE SEQUENCE [LARGE SCALE GENOMIC DNA]</scope>
    <source>
        <strain evidence="4 5">NSJ-141</strain>
    </source>
</reference>
<accession>A0AAP2RIT7</accession>
<dbReference type="AlphaFoldDB" id="A0AAP2RIT7"/>
<dbReference type="GO" id="GO:0016491">
    <property type="term" value="F:oxidoreductase activity"/>
    <property type="evidence" value="ECO:0007669"/>
    <property type="project" value="UniProtKB-KW"/>
</dbReference>
<keyword evidence="5" id="KW-1185">Reference proteome</keyword>
<protein>
    <submittedName>
        <fullName evidence="4">2-oxoacid:acceptor oxidoreductase subunit alpha</fullName>
    </submittedName>
</protein>
<feature type="domain" description="Pyruvate flavodoxin/ferredoxin oxidoreductase pyrimidine binding" evidence="2">
    <location>
        <begin position="15"/>
        <end position="244"/>
    </location>
</feature>
<evidence type="ECO:0000313" key="4">
    <source>
        <dbReference type="EMBL" id="MCD2492168.1"/>
    </source>
</evidence>
<dbReference type="Pfam" id="PF01855">
    <property type="entry name" value="POR_N"/>
    <property type="match status" value="1"/>
</dbReference>
<evidence type="ECO:0000313" key="5">
    <source>
        <dbReference type="Proteomes" id="UP001299265"/>
    </source>
</evidence>
<dbReference type="SUPFAM" id="SSF52922">
    <property type="entry name" value="TK C-terminal domain-like"/>
    <property type="match status" value="1"/>
</dbReference>
<dbReference type="NCBIfam" id="NF006412">
    <property type="entry name" value="PRK08659.1"/>
    <property type="match status" value="1"/>
</dbReference>
<evidence type="ECO:0000259" key="2">
    <source>
        <dbReference type="Pfam" id="PF01855"/>
    </source>
</evidence>
<dbReference type="InterPro" id="IPR002880">
    <property type="entry name" value="Pyrv_Fd/Flavodoxin_OxRdtase_N"/>
</dbReference>
<evidence type="ECO:0000259" key="3">
    <source>
        <dbReference type="Pfam" id="PF17147"/>
    </source>
</evidence>
<dbReference type="SUPFAM" id="SSF52518">
    <property type="entry name" value="Thiamin diphosphate-binding fold (THDP-binding)"/>
    <property type="match status" value="1"/>
</dbReference>
<dbReference type="PANTHER" id="PTHR43088">
    <property type="entry name" value="SUBUNIT OF PYRUVATE:FLAVODOXIN OXIDOREDUCTASE-RELATED"/>
    <property type="match status" value="1"/>
</dbReference>
<dbReference type="InterPro" id="IPR029061">
    <property type="entry name" value="THDP-binding"/>
</dbReference>
<gene>
    <name evidence="4" type="ORF">LQE92_05940</name>
</gene>
<name>A0AAP2RIT7_9FIRM</name>
<dbReference type="FunFam" id="3.40.50.920:FF:000013">
    <property type="entry name" value="Ferredoxin oxidoreductase alpha subunit"/>
    <property type="match status" value="1"/>
</dbReference>
<comment type="caution">
    <text evidence="4">The sequence shown here is derived from an EMBL/GenBank/DDBJ whole genome shotgun (WGS) entry which is preliminary data.</text>
</comment>
<dbReference type="Gene3D" id="3.40.50.920">
    <property type="match status" value="1"/>
</dbReference>
<dbReference type="FunFam" id="3.40.50.970:FF:000022">
    <property type="entry name" value="2-oxoglutarate ferredoxin oxidoreductase alpha subunit"/>
    <property type="match status" value="1"/>
</dbReference>
<dbReference type="InterPro" id="IPR009014">
    <property type="entry name" value="Transketo_C/PFOR_II"/>
</dbReference>
<dbReference type="RefSeq" id="WP_231062083.1">
    <property type="nucleotide sequence ID" value="NZ_JAJNOR010000003.1"/>
</dbReference>
<dbReference type="Proteomes" id="UP001299265">
    <property type="component" value="Unassembled WGS sequence"/>
</dbReference>
<dbReference type="PANTHER" id="PTHR43088:SF1">
    <property type="entry name" value="SUBUNIT OF PYRUVATE:FLAVODOXIN OXIDOREDUCTASE"/>
    <property type="match status" value="1"/>
</dbReference>
<dbReference type="InterPro" id="IPR033412">
    <property type="entry name" value="PFOR_II"/>
</dbReference>
<sequence length="385" mass="42115">MGKAVLMQGNEACVEGALAAGMRLFAGYPITPSTEIAENCAVRLPLAGGTFIQMEDEIAGIAAVIGASAAGIKAMTATSGPGFSLKQENIGYACLTEIPCVVVDVQRSGPSTGLPTSPSQGDVMQARWGTHGDHPAIAVSPSSVKETYELIIRCFNLSEKYRTPVIFLMDEMIAHLREAVELPDMDSLEIEDRLTPLTAEKNPFPYLVKEGEWVPRLMPLGMGQHYHITGLIHDDTGFPTNSHEEADKLCRRLLDKIQKNKEDIITYDGYLLEDAEEVVVCYGGTARAALSAVDEARMEGIKAGMFRLITIWPFPEEQIFRLADKTGRILVAEHNDGQILLEVRRSAQGKVPVDFIGKINGDVITPEELLTKIEEEHYAKCADKK</sequence>